<organism evidence="2 3">
    <name type="scientific">Cricetibacter osteomyelitidis</name>
    <dbReference type="NCBI Taxonomy" id="1521931"/>
    <lineage>
        <taxon>Bacteria</taxon>
        <taxon>Pseudomonadati</taxon>
        <taxon>Pseudomonadota</taxon>
        <taxon>Gammaproteobacteria</taxon>
        <taxon>Pasteurellales</taxon>
        <taxon>Pasteurellaceae</taxon>
        <taxon>Cricetibacter</taxon>
    </lineage>
</organism>
<accession>A0A4V2T1U6</accession>
<feature type="chain" id="PRO_5020358743" description="Lipoprotein" evidence="1">
    <location>
        <begin position="24"/>
        <end position="151"/>
    </location>
</feature>
<feature type="signal peptide" evidence="1">
    <location>
        <begin position="1"/>
        <end position="23"/>
    </location>
</feature>
<keyword evidence="1" id="KW-0732">Signal</keyword>
<name>A0A4V2T1U6_9PAST</name>
<reference evidence="2 3" key="1">
    <citation type="submission" date="2019-03" db="EMBL/GenBank/DDBJ databases">
        <title>Genomic Encyclopedia of Type Strains, Phase IV (KMG-IV): sequencing the most valuable type-strain genomes for metagenomic binning, comparative biology and taxonomic classification.</title>
        <authorList>
            <person name="Goeker M."/>
        </authorList>
    </citation>
    <scope>NUCLEOTIDE SEQUENCE [LARGE SCALE GENOMIC DNA]</scope>
    <source>
        <strain evidence="2 3">DSM 28404</strain>
    </source>
</reference>
<dbReference type="AlphaFoldDB" id="A0A4V2T1U6"/>
<evidence type="ECO:0000313" key="3">
    <source>
        <dbReference type="Proteomes" id="UP000295763"/>
    </source>
</evidence>
<keyword evidence="3" id="KW-1185">Reference proteome</keyword>
<dbReference type="EMBL" id="SLYB01000013">
    <property type="protein sequence ID" value="TCP94903.1"/>
    <property type="molecule type" value="Genomic_DNA"/>
</dbReference>
<proteinExistence type="predicted"/>
<dbReference type="Proteomes" id="UP000295763">
    <property type="component" value="Unassembled WGS sequence"/>
</dbReference>
<dbReference type="PROSITE" id="PS51257">
    <property type="entry name" value="PROKAR_LIPOPROTEIN"/>
    <property type="match status" value="1"/>
</dbReference>
<gene>
    <name evidence="2" type="ORF">EDC44_11349</name>
</gene>
<evidence type="ECO:0000313" key="2">
    <source>
        <dbReference type="EMBL" id="TCP94903.1"/>
    </source>
</evidence>
<comment type="caution">
    <text evidence="2">The sequence shown here is derived from an EMBL/GenBank/DDBJ whole genome shotgun (WGS) entry which is preliminary data.</text>
</comment>
<evidence type="ECO:0000256" key="1">
    <source>
        <dbReference type="SAM" id="SignalP"/>
    </source>
</evidence>
<evidence type="ECO:0008006" key="4">
    <source>
        <dbReference type="Google" id="ProtNLM"/>
    </source>
</evidence>
<sequence length="151" mass="17261">MKLTALFYSAAVLLLTACTQSQVLPSSVPPLEQVRQYSLVNEQTQESSLLVVQPFELFDQRGQRWVQTDGLGAPLARQILTEKGWQNDGFLPPNAQASRLFSAILYWQTPEKVRSDLYQNLAVEQYWQITNLGQQAIIQIKQDKWRVIPLN</sequence>
<protein>
    <recommendedName>
        <fullName evidence="4">Lipoprotein</fullName>
    </recommendedName>
</protein>
<dbReference type="RefSeq" id="WP_131976994.1">
    <property type="nucleotide sequence ID" value="NZ_SLYB01000013.1"/>
</dbReference>
<dbReference type="OrthoDB" id="8685017at2"/>